<dbReference type="RefSeq" id="WP_146448343.1">
    <property type="nucleotide sequence ID" value="NZ_SJPS01000001.1"/>
</dbReference>
<reference evidence="1 2" key="1">
    <citation type="submission" date="2019-02" db="EMBL/GenBank/DDBJ databases">
        <title>Deep-cultivation of Planctomycetes and their phenomic and genomic characterization uncovers novel biology.</title>
        <authorList>
            <person name="Wiegand S."/>
            <person name="Jogler M."/>
            <person name="Boedeker C."/>
            <person name="Pinto D."/>
            <person name="Vollmers J."/>
            <person name="Rivas-Marin E."/>
            <person name="Kohn T."/>
            <person name="Peeters S.H."/>
            <person name="Heuer A."/>
            <person name="Rast P."/>
            <person name="Oberbeckmann S."/>
            <person name="Bunk B."/>
            <person name="Jeske O."/>
            <person name="Meyerdierks A."/>
            <person name="Storesund J.E."/>
            <person name="Kallscheuer N."/>
            <person name="Luecker S."/>
            <person name="Lage O.M."/>
            <person name="Pohl T."/>
            <person name="Merkel B.J."/>
            <person name="Hornburger P."/>
            <person name="Mueller R.-W."/>
            <person name="Bruemmer F."/>
            <person name="Labrenz M."/>
            <person name="Spormann A.M."/>
            <person name="Op Den Camp H."/>
            <person name="Overmann J."/>
            <person name="Amann R."/>
            <person name="Jetten M.S.M."/>
            <person name="Mascher T."/>
            <person name="Medema M.H."/>
            <person name="Devos D.P."/>
            <person name="Kaster A.-K."/>
            <person name="Ovreas L."/>
            <person name="Rohde M."/>
            <person name="Galperin M.Y."/>
            <person name="Jogler C."/>
        </authorList>
    </citation>
    <scope>NUCLEOTIDE SEQUENCE [LARGE SCALE GENOMIC DNA]</scope>
    <source>
        <strain evidence="1 2">Pla144</strain>
    </source>
</reference>
<dbReference type="Proteomes" id="UP000318437">
    <property type="component" value="Unassembled WGS sequence"/>
</dbReference>
<accession>A0A5C6D2A6</accession>
<gene>
    <name evidence="1" type="ORF">Pla144_10510</name>
</gene>
<dbReference type="EMBL" id="SJPS01000001">
    <property type="protein sequence ID" value="TWU30265.1"/>
    <property type="molecule type" value="Genomic_DNA"/>
</dbReference>
<comment type="caution">
    <text evidence="1">The sequence shown here is derived from an EMBL/GenBank/DDBJ whole genome shotgun (WGS) entry which is preliminary data.</text>
</comment>
<sequence>MLEAGKPEPFIADDPIASEREAFSDYLCFRHGSVVPEKNPLPPSLLLVATSRKNGGGMLVPPSVLSVAG</sequence>
<keyword evidence="2" id="KW-1185">Reference proteome</keyword>
<protein>
    <submittedName>
        <fullName evidence="1">Uncharacterized protein</fullName>
    </submittedName>
</protein>
<evidence type="ECO:0000313" key="1">
    <source>
        <dbReference type="EMBL" id="TWU30265.1"/>
    </source>
</evidence>
<organism evidence="1 2">
    <name type="scientific">Bythopirellula polymerisocia</name>
    <dbReference type="NCBI Taxonomy" id="2528003"/>
    <lineage>
        <taxon>Bacteria</taxon>
        <taxon>Pseudomonadati</taxon>
        <taxon>Planctomycetota</taxon>
        <taxon>Planctomycetia</taxon>
        <taxon>Pirellulales</taxon>
        <taxon>Lacipirellulaceae</taxon>
        <taxon>Bythopirellula</taxon>
    </lineage>
</organism>
<evidence type="ECO:0000313" key="2">
    <source>
        <dbReference type="Proteomes" id="UP000318437"/>
    </source>
</evidence>
<proteinExistence type="predicted"/>
<name>A0A5C6D2A6_9BACT</name>
<dbReference type="AlphaFoldDB" id="A0A5C6D2A6"/>